<protein>
    <submittedName>
        <fullName evidence="1">Uncharacterized protein</fullName>
    </submittedName>
</protein>
<name>A0ABN7EAM3_SPIIN</name>
<evidence type="ECO:0000313" key="1">
    <source>
        <dbReference type="EMBL" id="CAA6674932.1"/>
    </source>
</evidence>
<sequence length="45" mass="5270">MGQGVVIHAREETLLILLLLPVNQKVISHILLEKKLKFIYFINQR</sequence>
<accession>A0ABN7EAM3</accession>
<organism evidence="1 2">
    <name type="scientific">Spirodela intermedia</name>
    <name type="common">Intermediate duckweed</name>
    <dbReference type="NCBI Taxonomy" id="51605"/>
    <lineage>
        <taxon>Eukaryota</taxon>
        <taxon>Viridiplantae</taxon>
        <taxon>Streptophyta</taxon>
        <taxon>Embryophyta</taxon>
        <taxon>Tracheophyta</taxon>
        <taxon>Spermatophyta</taxon>
        <taxon>Magnoliopsida</taxon>
        <taxon>Liliopsida</taxon>
        <taxon>Araceae</taxon>
        <taxon>Lemnoideae</taxon>
        <taxon>Spirodela</taxon>
    </lineage>
</organism>
<dbReference type="Proteomes" id="UP001189122">
    <property type="component" value="Unassembled WGS sequence"/>
</dbReference>
<proteinExistence type="predicted"/>
<keyword evidence="2" id="KW-1185">Reference proteome</keyword>
<reference evidence="2" key="1">
    <citation type="journal article" date="2020" name="Sci. Rep.">
        <title>Chromosome-scale genome assembly for the duckweed Spirodela intermedia, integrating cytogenetic maps, PacBio and Oxford Nanopore libraries.</title>
        <authorList>
            <person name="Hoang P.T.N."/>
            <person name="Fiebig A."/>
            <person name="Novak P."/>
            <person name="Macas J."/>
            <person name="Cao H.X."/>
            <person name="Stepanenko A."/>
            <person name="Chen G."/>
            <person name="Borisjuk N."/>
            <person name="Scholz U."/>
            <person name="Schubert I."/>
        </authorList>
    </citation>
    <scope>NUCLEOTIDE SEQUENCE [LARGE SCALE GENOMIC DNA]</scope>
</reference>
<comment type="caution">
    <text evidence="1">The sequence shown here is derived from an EMBL/GenBank/DDBJ whole genome shotgun (WGS) entry which is preliminary data.</text>
</comment>
<evidence type="ECO:0000313" key="2">
    <source>
        <dbReference type="Proteomes" id="UP001189122"/>
    </source>
</evidence>
<gene>
    <name evidence="1" type="ORF">SI7747_UN021290</name>
</gene>
<dbReference type="EMBL" id="CACRZD030000179">
    <property type="protein sequence ID" value="CAA6674932.1"/>
    <property type="molecule type" value="Genomic_DNA"/>
</dbReference>